<protein>
    <submittedName>
        <fullName evidence="2">SMI1/KNR4 family protein</fullName>
    </submittedName>
</protein>
<keyword evidence="3" id="KW-1185">Reference proteome</keyword>
<organism evidence="2 3">
    <name type="scientific">Pasteurella bettyae CCUG 2042</name>
    <dbReference type="NCBI Taxonomy" id="1095749"/>
    <lineage>
        <taxon>Bacteria</taxon>
        <taxon>Pseudomonadati</taxon>
        <taxon>Pseudomonadota</taxon>
        <taxon>Gammaproteobacteria</taxon>
        <taxon>Pasteurellales</taxon>
        <taxon>Pasteurellaceae</taxon>
        <taxon>Pasteurella</taxon>
    </lineage>
</organism>
<dbReference type="eggNOG" id="ENOG5032Z7W">
    <property type="taxonomic scope" value="Bacteria"/>
</dbReference>
<dbReference type="Proteomes" id="UP000006457">
    <property type="component" value="Unassembled WGS sequence"/>
</dbReference>
<dbReference type="InterPro" id="IPR018958">
    <property type="entry name" value="Knr4/Smi1-like_dom"/>
</dbReference>
<feature type="domain" description="Knr4/Smi1-like" evidence="1">
    <location>
        <begin position="23"/>
        <end position="124"/>
    </location>
</feature>
<dbReference type="PATRIC" id="fig|1095749.3.peg.1501"/>
<reference evidence="2 3" key="1">
    <citation type="submission" date="2012-03" db="EMBL/GenBank/DDBJ databases">
        <authorList>
            <person name="Harkins D.M."/>
            <person name="Madupu R."/>
            <person name="Durkin A.S."/>
            <person name="Torralba M."/>
            <person name="Methe B."/>
            <person name="Sutton G.G."/>
            <person name="Nelson K.E."/>
        </authorList>
    </citation>
    <scope>NUCLEOTIDE SEQUENCE [LARGE SCALE GENOMIC DNA]</scope>
    <source>
        <strain evidence="2 3">CCUG 2042</strain>
    </source>
</reference>
<name>I3DAR3_9PAST</name>
<accession>I3DAR3</accession>
<dbReference type="EMBL" id="AJSX01000034">
    <property type="protein sequence ID" value="EIJ68806.1"/>
    <property type="molecule type" value="Genomic_DNA"/>
</dbReference>
<dbReference type="Gene3D" id="3.40.1580.10">
    <property type="entry name" value="SMI1/KNR4-like"/>
    <property type="match status" value="1"/>
</dbReference>
<dbReference type="RefSeq" id="WP_005761042.1">
    <property type="nucleotide sequence ID" value="NZ_AJSX01000034.1"/>
</dbReference>
<evidence type="ECO:0000313" key="2">
    <source>
        <dbReference type="EMBL" id="EIJ68806.1"/>
    </source>
</evidence>
<evidence type="ECO:0000259" key="1">
    <source>
        <dbReference type="SMART" id="SM00860"/>
    </source>
</evidence>
<dbReference type="AlphaFoldDB" id="I3DAR3"/>
<comment type="caution">
    <text evidence="2">The sequence shown here is derived from an EMBL/GenBank/DDBJ whole genome shotgun (WGS) entry which is preliminary data.</text>
</comment>
<dbReference type="SMART" id="SM00860">
    <property type="entry name" value="SMI1_KNR4"/>
    <property type="match status" value="1"/>
</dbReference>
<gene>
    <name evidence="2" type="ORF">HMPREF1052_1396</name>
</gene>
<dbReference type="Pfam" id="PF14567">
    <property type="entry name" value="SUKH_5"/>
    <property type="match status" value="1"/>
</dbReference>
<dbReference type="SUPFAM" id="SSF160631">
    <property type="entry name" value="SMI1/KNR4-like"/>
    <property type="match status" value="1"/>
</dbReference>
<sequence length="133" mass="15076">MNLETISALDYYFKKNPNLKGTPIKESDIVLAQKDLGVLFNKDYVFFIKKYGGASAGIDIYSISSSCNSNIIGNENVIEKTKSFWKEFSQGDNFLKKLYVISDDGAGNPILMHTNGEIYIFYHDDYSIENTLF</sequence>
<proteinExistence type="predicted"/>
<dbReference type="InterPro" id="IPR037883">
    <property type="entry name" value="Knr4/Smi1-like_sf"/>
</dbReference>
<evidence type="ECO:0000313" key="3">
    <source>
        <dbReference type="Proteomes" id="UP000006457"/>
    </source>
</evidence>